<accession>A0ABR9RTH5</accession>
<comment type="caution">
    <text evidence="2">The sequence shown here is derived from an EMBL/GenBank/DDBJ whole genome shotgun (WGS) entry which is preliminary data.</text>
</comment>
<dbReference type="Proteomes" id="UP000756387">
    <property type="component" value="Unassembled WGS sequence"/>
</dbReference>
<evidence type="ECO:0000313" key="3">
    <source>
        <dbReference type="Proteomes" id="UP000756387"/>
    </source>
</evidence>
<protein>
    <submittedName>
        <fullName evidence="2">Uncharacterized protein</fullName>
    </submittedName>
</protein>
<feature type="region of interest" description="Disordered" evidence="1">
    <location>
        <begin position="1"/>
        <end position="20"/>
    </location>
</feature>
<name>A0ABR9RTH5_9ACTN</name>
<keyword evidence="3" id="KW-1185">Reference proteome</keyword>
<sequence>MAAAPESPTPAPTGSSTSLLRTGLSRRGVVRTALWSVPAVTLATAAPAYAASTINQLTYDTASALLWDTLVDYPEPGATLRAAEGAIGFVTSSETVETPALRLTINFPSNWTAGGSTVFVAPDPRTPSWEALGWEHDGPLTNGRLSSTSGSFGFTYRGGEMTPFIGIPFIAWGEPTDLFGQDTPVTATLQVLDPTTPPAWEVVGLGFAVPVEVKIVTPPVG</sequence>
<reference evidence="2 3" key="1">
    <citation type="submission" date="2020-10" db="EMBL/GenBank/DDBJ databases">
        <title>Nocardioides sp. isolated from sludge.</title>
        <authorList>
            <person name="Zhang X."/>
        </authorList>
    </citation>
    <scope>NUCLEOTIDE SEQUENCE [LARGE SCALE GENOMIC DNA]</scope>
    <source>
        <strain evidence="2 3">Y6</strain>
    </source>
</reference>
<gene>
    <name evidence="2" type="ORF">IEQ44_09255</name>
</gene>
<organism evidence="2 3">
    <name type="scientific">Nocardioides malaquae</name>
    <dbReference type="NCBI Taxonomy" id="2773426"/>
    <lineage>
        <taxon>Bacteria</taxon>
        <taxon>Bacillati</taxon>
        <taxon>Actinomycetota</taxon>
        <taxon>Actinomycetes</taxon>
        <taxon>Propionibacteriales</taxon>
        <taxon>Nocardioidaceae</taxon>
        <taxon>Nocardioides</taxon>
    </lineage>
</organism>
<dbReference type="RefSeq" id="WP_193638165.1">
    <property type="nucleotide sequence ID" value="NZ_JADCSA010000007.1"/>
</dbReference>
<proteinExistence type="predicted"/>
<evidence type="ECO:0000313" key="2">
    <source>
        <dbReference type="EMBL" id="MBE7324841.1"/>
    </source>
</evidence>
<dbReference type="InterPro" id="IPR006311">
    <property type="entry name" value="TAT_signal"/>
</dbReference>
<dbReference type="EMBL" id="JADCSA010000007">
    <property type="protein sequence ID" value="MBE7324841.1"/>
    <property type="molecule type" value="Genomic_DNA"/>
</dbReference>
<dbReference type="PROSITE" id="PS51318">
    <property type="entry name" value="TAT"/>
    <property type="match status" value="1"/>
</dbReference>
<evidence type="ECO:0000256" key="1">
    <source>
        <dbReference type="SAM" id="MobiDB-lite"/>
    </source>
</evidence>